<dbReference type="EMBL" id="AXCM01001820">
    <property type="status" value="NOT_ANNOTATED_CDS"/>
    <property type="molecule type" value="Genomic_DNA"/>
</dbReference>
<keyword evidence="8" id="KW-1185">Reference proteome</keyword>
<keyword evidence="4 6" id="KW-0472">Membrane</keyword>
<dbReference type="PANTHER" id="PTHR19282:SF544">
    <property type="entry name" value="TETRASPANIN"/>
    <property type="match status" value="1"/>
</dbReference>
<keyword evidence="3 6" id="KW-1133">Transmembrane helix</keyword>
<dbReference type="InterPro" id="IPR018499">
    <property type="entry name" value="Tetraspanin/Peripherin"/>
</dbReference>
<dbReference type="Proteomes" id="UP000075883">
    <property type="component" value="Unassembled WGS sequence"/>
</dbReference>
<keyword evidence="2 6" id="KW-0812">Transmembrane</keyword>
<dbReference type="PANTHER" id="PTHR19282">
    <property type="entry name" value="TETRASPANIN"/>
    <property type="match status" value="1"/>
</dbReference>
<dbReference type="VEuPathDB" id="VectorBase:ACUA023140"/>
<protein>
    <submittedName>
        <fullName evidence="7">Tetraspanin</fullName>
    </submittedName>
</protein>
<evidence type="ECO:0000313" key="7">
    <source>
        <dbReference type="EnsemblMetazoa" id="ACUA023140-PA"/>
    </source>
</evidence>
<feature type="transmembrane region" description="Helical" evidence="6">
    <location>
        <begin position="103"/>
        <end position="127"/>
    </location>
</feature>
<reference evidence="7" key="2">
    <citation type="submission" date="2020-05" db="UniProtKB">
        <authorList>
            <consortium name="EnsemblMetazoa"/>
        </authorList>
    </citation>
    <scope>IDENTIFICATION</scope>
    <source>
        <strain evidence="7">A-37</strain>
    </source>
</reference>
<dbReference type="CDD" id="cd03155">
    <property type="entry name" value="CD151_like_LEL"/>
    <property type="match status" value="1"/>
</dbReference>
<dbReference type="SUPFAM" id="SSF48652">
    <property type="entry name" value="Tetraspanin"/>
    <property type="match status" value="1"/>
</dbReference>
<evidence type="ECO:0000256" key="5">
    <source>
        <dbReference type="SAM" id="MobiDB-lite"/>
    </source>
</evidence>
<dbReference type="PRINTS" id="PR00259">
    <property type="entry name" value="TMFOUR"/>
</dbReference>
<feature type="compositionally biased region" description="Polar residues" evidence="5">
    <location>
        <begin position="55"/>
        <end position="73"/>
    </location>
</feature>
<sequence>MSKSLPMGQLLTPDDTCEIEPFESDNIICIGSTATGTTSMMGRRAKQNPTIVSSAAEAGNNNGQSTSRTSQNKKLTKPKQKTRDSDCCSINFIKYSLHIFNTMFLYTFVLLIVFLLEFIVGGLAYLYETQIETELQYTLNATFMEHYGVSEQQTKAIDSLQQEFSCCGAVRFEDWRHSVWLRSRRKDLIKPTEGRLVPDSCCITVVAKCGLRDGPSNIHYTGCIYEMTDDLKYHLIILGAIGLGLSVIQVFGMVLSCCLYVKLKDVLD</sequence>
<organism evidence="7 8">
    <name type="scientific">Anopheles culicifacies</name>
    <dbReference type="NCBI Taxonomy" id="139723"/>
    <lineage>
        <taxon>Eukaryota</taxon>
        <taxon>Metazoa</taxon>
        <taxon>Ecdysozoa</taxon>
        <taxon>Arthropoda</taxon>
        <taxon>Hexapoda</taxon>
        <taxon>Insecta</taxon>
        <taxon>Pterygota</taxon>
        <taxon>Neoptera</taxon>
        <taxon>Endopterygota</taxon>
        <taxon>Diptera</taxon>
        <taxon>Nematocera</taxon>
        <taxon>Culicoidea</taxon>
        <taxon>Culicidae</taxon>
        <taxon>Anophelinae</taxon>
        <taxon>Anopheles</taxon>
        <taxon>culicifacies species complex</taxon>
    </lineage>
</organism>
<evidence type="ECO:0000256" key="3">
    <source>
        <dbReference type="ARBA" id="ARBA00022989"/>
    </source>
</evidence>
<dbReference type="AlphaFoldDB" id="A0A182MPF1"/>
<reference evidence="8" key="1">
    <citation type="submission" date="2013-09" db="EMBL/GenBank/DDBJ databases">
        <title>The Genome Sequence of Anopheles culicifacies species A.</title>
        <authorList>
            <consortium name="The Broad Institute Genomics Platform"/>
            <person name="Neafsey D.E."/>
            <person name="Besansky N."/>
            <person name="Howell P."/>
            <person name="Walton C."/>
            <person name="Young S.K."/>
            <person name="Zeng Q."/>
            <person name="Gargeya S."/>
            <person name="Fitzgerald M."/>
            <person name="Haas B."/>
            <person name="Abouelleil A."/>
            <person name="Allen A.W."/>
            <person name="Alvarado L."/>
            <person name="Arachchi H.M."/>
            <person name="Berlin A.M."/>
            <person name="Chapman S.B."/>
            <person name="Gainer-Dewar J."/>
            <person name="Goldberg J."/>
            <person name="Griggs A."/>
            <person name="Gujja S."/>
            <person name="Hansen M."/>
            <person name="Howarth C."/>
            <person name="Imamovic A."/>
            <person name="Ireland A."/>
            <person name="Larimer J."/>
            <person name="McCowan C."/>
            <person name="Murphy C."/>
            <person name="Pearson M."/>
            <person name="Poon T.W."/>
            <person name="Priest M."/>
            <person name="Roberts A."/>
            <person name="Saif S."/>
            <person name="Shea T."/>
            <person name="Sisk P."/>
            <person name="Sykes S."/>
            <person name="Wortman J."/>
            <person name="Nusbaum C."/>
            <person name="Birren B."/>
        </authorList>
    </citation>
    <scope>NUCLEOTIDE SEQUENCE [LARGE SCALE GENOMIC DNA]</scope>
    <source>
        <strain evidence="8">A-37</strain>
    </source>
</reference>
<comment type="subcellular location">
    <subcellularLocation>
        <location evidence="1">Membrane</location>
        <topology evidence="1">Multi-pass membrane protein</topology>
    </subcellularLocation>
</comment>
<evidence type="ECO:0000256" key="2">
    <source>
        <dbReference type="ARBA" id="ARBA00022692"/>
    </source>
</evidence>
<evidence type="ECO:0000256" key="4">
    <source>
        <dbReference type="ARBA" id="ARBA00023136"/>
    </source>
</evidence>
<evidence type="ECO:0000256" key="6">
    <source>
        <dbReference type="SAM" id="Phobius"/>
    </source>
</evidence>
<feature type="region of interest" description="Disordered" evidence="5">
    <location>
        <begin position="55"/>
        <end position="83"/>
    </location>
</feature>
<name>A0A182MPF1_9DIPT</name>
<dbReference type="GO" id="GO:0005886">
    <property type="term" value="C:plasma membrane"/>
    <property type="evidence" value="ECO:0007669"/>
    <property type="project" value="TreeGrafter"/>
</dbReference>
<dbReference type="STRING" id="139723.A0A182MPF1"/>
<dbReference type="Pfam" id="PF00335">
    <property type="entry name" value="Tetraspanin"/>
    <property type="match status" value="1"/>
</dbReference>
<accession>A0A182MPF1</accession>
<evidence type="ECO:0000256" key="1">
    <source>
        <dbReference type="ARBA" id="ARBA00004141"/>
    </source>
</evidence>
<dbReference type="EMBL" id="AXCM01001821">
    <property type="status" value="NOT_ANNOTATED_CDS"/>
    <property type="molecule type" value="Genomic_DNA"/>
</dbReference>
<dbReference type="EnsemblMetazoa" id="ACUA023140-RA">
    <property type="protein sequence ID" value="ACUA023140-PA"/>
    <property type="gene ID" value="ACUA023140"/>
</dbReference>
<evidence type="ECO:0000313" key="8">
    <source>
        <dbReference type="Proteomes" id="UP000075883"/>
    </source>
</evidence>
<proteinExistence type="predicted"/>
<dbReference type="Gene3D" id="1.10.1450.10">
    <property type="entry name" value="Tetraspanin"/>
    <property type="match status" value="1"/>
</dbReference>
<dbReference type="InterPro" id="IPR008952">
    <property type="entry name" value="Tetraspanin_EC2_sf"/>
</dbReference>
<feature type="transmembrane region" description="Helical" evidence="6">
    <location>
        <begin position="235"/>
        <end position="261"/>
    </location>
</feature>